<dbReference type="Proteomes" id="UP000887578">
    <property type="component" value="Unplaced"/>
</dbReference>
<keyword evidence="1" id="KW-1185">Reference proteome</keyword>
<sequence>MYTFENKKVLSLPIQTQYFPFFPTFMNYILQNASPELLLKLYQCCKYFYLKSKITIAQNVRYENYLENKRIEFFFYEKEGFLSRSYSDVQKLWLTDKLHISSFAELGINGNEFLNKIFRNDLKMIFIRTESTLFKELEILSESPNLTEIEIASNVKSENGEPNPIEEIMVLFPNIKKFEICPPYFTLESFQKLSKIKFSNKFQRIAFRMIKTQFDPITLCSFLKDNVNNNLDLYLTFGWDFDHLKLQLIPQIKEILNGWEKKKIKHFYF</sequence>
<reference evidence="2" key="1">
    <citation type="submission" date="2022-11" db="UniProtKB">
        <authorList>
            <consortium name="WormBaseParasite"/>
        </authorList>
    </citation>
    <scope>IDENTIFICATION</scope>
</reference>
<evidence type="ECO:0000313" key="1">
    <source>
        <dbReference type="Proteomes" id="UP000887578"/>
    </source>
</evidence>
<name>A0A914QE93_9BILA</name>
<evidence type="ECO:0000313" key="2">
    <source>
        <dbReference type="WBParaSite" id="PDA_v2.g29642.t1"/>
    </source>
</evidence>
<proteinExistence type="predicted"/>
<dbReference type="WBParaSite" id="PDA_v2.g29642.t1">
    <property type="protein sequence ID" value="PDA_v2.g29642.t1"/>
    <property type="gene ID" value="PDA_v2.g29642"/>
</dbReference>
<accession>A0A914QE93</accession>
<dbReference type="AlphaFoldDB" id="A0A914QE93"/>
<protein>
    <submittedName>
        <fullName evidence="2">Maturase K</fullName>
    </submittedName>
</protein>
<organism evidence="1 2">
    <name type="scientific">Panagrolaimus davidi</name>
    <dbReference type="NCBI Taxonomy" id="227884"/>
    <lineage>
        <taxon>Eukaryota</taxon>
        <taxon>Metazoa</taxon>
        <taxon>Ecdysozoa</taxon>
        <taxon>Nematoda</taxon>
        <taxon>Chromadorea</taxon>
        <taxon>Rhabditida</taxon>
        <taxon>Tylenchina</taxon>
        <taxon>Panagrolaimomorpha</taxon>
        <taxon>Panagrolaimoidea</taxon>
        <taxon>Panagrolaimidae</taxon>
        <taxon>Panagrolaimus</taxon>
    </lineage>
</organism>